<dbReference type="SUPFAM" id="SSF75011">
    <property type="entry name" value="3-carboxy-cis,cis-mucoante lactonizing enzyme"/>
    <property type="match status" value="1"/>
</dbReference>
<dbReference type="PANTHER" id="PTHR30344">
    <property type="entry name" value="6-PHOSPHOGLUCONOLACTONASE-RELATED"/>
    <property type="match status" value="1"/>
</dbReference>
<reference evidence="3" key="1">
    <citation type="submission" date="2021-02" db="EMBL/GenBank/DDBJ databases">
        <title>Genome sequence Cadophora malorum strain M34.</title>
        <authorList>
            <person name="Stefanovic E."/>
            <person name="Vu D."/>
            <person name="Scully C."/>
            <person name="Dijksterhuis J."/>
            <person name="Roader J."/>
            <person name="Houbraken J."/>
        </authorList>
    </citation>
    <scope>NUCLEOTIDE SEQUENCE</scope>
    <source>
        <strain evidence="3">M34</strain>
    </source>
</reference>
<dbReference type="Gene3D" id="2.130.10.10">
    <property type="entry name" value="YVTN repeat-like/Quinoprotein amine dehydrogenase"/>
    <property type="match status" value="1"/>
</dbReference>
<dbReference type="InterPro" id="IPR050282">
    <property type="entry name" value="Cycloisomerase_2"/>
</dbReference>
<proteinExistence type="inferred from homology"/>
<dbReference type="InterPro" id="IPR019405">
    <property type="entry name" value="Lactonase_7-beta_prop"/>
</dbReference>
<evidence type="ECO:0000256" key="2">
    <source>
        <dbReference type="SAM" id="SignalP"/>
    </source>
</evidence>
<dbReference type="InterPro" id="IPR015943">
    <property type="entry name" value="WD40/YVTN_repeat-like_dom_sf"/>
</dbReference>
<dbReference type="PANTHER" id="PTHR30344:SF4">
    <property type="entry name" value="CYCLASE, PUTATIVE (AFU_ORTHOLOGUE AFUA_6G11580)-RELATED"/>
    <property type="match status" value="1"/>
</dbReference>
<dbReference type="EMBL" id="JAFJYH010000054">
    <property type="protein sequence ID" value="KAG4422092.1"/>
    <property type="molecule type" value="Genomic_DNA"/>
</dbReference>
<dbReference type="GO" id="GO:0017057">
    <property type="term" value="F:6-phosphogluconolactonase activity"/>
    <property type="evidence" value="ECO:0007669"/>
    <property type="project" value="TreeGrafter"/>
</dbReference>
<name>A0A8H8BRL8_9HELO</name>
<sequence>MITSIFALVLNLSVVQLATAKIHHLFVGNLGLPASIYALEFDDQELTLVNKRNITADSSHAWIAFDHSMKNVYGASLSAKRISSYSVHPNSTLRLDASLNATGACFNQTSAFVLPSSHPPYFAYTGSWAGPNGCGMAISTHPNGTLSNVTQSWKYVNTSAIHGLAFGPEEKLLYSADLSADKIWTHAIGEDGLVSLVDRYDLPKAGMHPRHLAAHPNGKYLYVLMEHENTLVEYEVDKRTGAPVKELQTFSLLPEGLVHNFSREVDTSDPTTPGKNSSGYWSAEVMLSHRNSLLWASARANTDTDYVGYISCFGLRSDGKIRELLFMEPTTTTGGIANQVSPAPFSDEWMALSDFPRGYVEIWPVMNLREWEGVTARPVAKVEIGDGGCCANTIWYD</sequence>
<gene>
    <name evidence="3" type="ORF">IFR04_004719</name>
</gene>
<comment type="caution">
    <text evidence="3">The sequence shown here is derived from an EMBL/GenBank/DDBJ whole genome shotgun (WGS) entry which is preliminary data.</text>
</comment>
<keyword evidence="4" id="KW-1185">Reference proteome</keyword>
<organism evidence="3 4">
    <name type="scientific">Cadophora malorum</name>
    <dbReference type="NCBI Taxonomy" id="108018"/>
    <lineage>
        <taxon>Eukaryota</taxon>
        <taxon>Fungi</taxon>
        <taxon>Dikarya</taxon>
        <taxon>Ascomycota</taxon>
        <taxon>Pezizomycotina</taxon>
        <taxon>Leotiomycetes</taxon>
        <taxon>Helotiales</taxon>
        <taxon>Ploettnerulaceae</taxon>
        <taxon>Cadophora</taxon>
    </lineage>
</organism>
<evidence type="ECO:0000313" key="3">
    <source>
        <dbReference type="EMBL" id="KAG4422092.1"/>
    </source>
</evidence>
<dbReference type="AlphaFoldDB" id="A0A8H8BRL8"/>
<dbReference type="Pfam" id="PF10282">
    <property type="entry name" value="Lactonase"/>
    <property type="match status" value="1"/>
</dbReference>
<protein>
    <recommendedName>
        <fullName evidence="5">Carboxy-cis,cis-muconate cyclase</fullName>
    </recommendedName>
</protein>
<feature type="chain" id="PRO_5034193879" description="Carboxy-cis,cis-muconate cyclase" evidence="2">
    <location>
        <begin position="21"/>
        <end position="397"/>
    </location>
</feature>
<evidence type="ECO:0000256" key="1">
    <source>
        <dbReference type="ARBA" id="ARBA00005564"/>
    </source>
</evidence>
<accession>A0A8H8BRL8</accession>
<comment type="similarity">
    <text evidence="1">Belongs to the cycloisomerase 2 family.</text>
</comment>
<dbReference type="Proteomes" id="UP000664132">
    <property type="component" value="Unassembled WGS sequence"/>
</dbReference>
<dbReference type="OrthoDB" id="1715191at2759"/>
<feature type="signal peptide" evidence="2">
    <location>
        <begin position="1"/>
        <end position="20"/>
    </location>
</feature>
<keyword evidence="2" id="KW-0732">Signal</keyword>
<evidence type="ECO:0008006" key="5">
    <source>
        <dbReference type="Google" id="ProtNLM"/>
    </source>
</evidence>
<evidence type="ECO:0000313" key="4">
    <source>
        <dbReference type="Proteomes" id="UP000664132"/>
    </source>
</evidence>